<dbReference type="InterPro" id="IPR019231">
    <property type="entry name" value="DUF2170"/>
</dbReference>
<dbReference type="Pfam" id="PF09938">
    <property type="entry name" value="DUF2170"/>
    <property type="match status" value="1"/>
</dbReference>
<dbReference type="EMBL" id="RFLY01000010">
    <property type="protein sequence ID" value="RMH91143.1"/>
    <property type="molecule type" value="Genomic_DNA"/>
</dbReference>
<reference evidence="1 2" key="1">
    <citation type="submission" date="2018-10" db="EMBL/GenBank/DDBJ databases">
        <title>Proposal of Lysobacter pythonis sp. nov. isolated from royal pythons (Python regius).</title>
        <authorList>
            <person name="Hans-Juergen B."/>
            <person name="Huptas C."/>
            <person name="Sandra B."/>
            <person name="Igor L."/>
            <person name="Joachim S."/>
            <person name="Siegfried S."/>
            <person name="Mareike W."/>
            <person name="Peter K."/>
        </authorList>
    </citation>
    <scope>NUCLEOTIDE SEQUENCE [LARGE SCALE GENOMIC DNA]</scope>
    <source>
        <strain evidence="1 2">4284/11</strain>
    </source>
</reference>
<dbReference type="AlphaFoldDB" id="A0A3M2HTJ6"/>
<sequence length="213" mass="22741">MKASRTPSPSTLHQRAYRERMRQAGLVKKDVWIRPEYAGELTAIEKRMRESGPETAAPGPWTDDGNRWSLSSIHHALGQTSAAGDGLIGLEWVAGLDPGLHLTLHEYGGLSMFIAIGGEQVIAECWLWPLSAVADPAAFNAHVLATHKLLPLSAVGIETVGGVAGYTMFGALDVRSSLASLMFEIEALAGNVIEASEAWLGYLKPEHAAGDAS</sequence>
<accession>A0A3M2HTJ6</accession>
<dbReference type="OrthoDB" id="7677665at2"/>
<dbReference type="RefSeq" id="WP_122101700.1">
    <property type="nucleotide sequence ID" value="NZ_RFLY01000010.1"/>
</dbReference>
<gene>
    <name evidence="1" type="ORF">EBB59_08350</name>
</gene>
<name>A0A3M2HTJ6_9GAMM</name>
<dbReference type="Proteomes" id="UP000275012">
    <property type="component" value="Unassembled WGS sequence"/>
</dbReference>
<evidence type="ECO:0000313" key="1">
    <source>
        <dbReference type="EMBL" id="RMH91143.1"/>
    </source>
</evidence>
<keyword evidence="2" id="KW-1185">Reference proteome</keyword>
<comment type="caution">
    <text evidence="1">The sequence shown here is derived from an EMBL/GenBank/DDBJ whole genome shotgun (WGS) entry which is preliminary data.</text>
</comment>
<proteinExistence type="predicted"/>
<protein>
    <submittedName>
        <fullName evidence="1">DUF2170 family protein</fullName>
    </submittedName>
</protein>
<organism evidence="1 2">
    <name type="scientific">Solilutibacter pythonis</name>
    <dbReference type="NCBI Taxonomy" id="2483112"/>
    <lineage>
        <taxon>Bacteria</taxon>
        <taxon>Pseudomonadati</taxon>
        <taxon>Pseudomonadota</taxon>
        <taxon>Gammaproteobacteria</taxon>
        <taxon>Lysobacterales</taxon>
        <taxon>Lysobacteraceae</taxon>
        <taxon>Solilutibacter</taxon>
    </lineage>
</organism>
<evidence type="ECO:0000313" key="2">
    <source>
        <dbReference type="Proteomes" id="UP000275012"/>
    </source>
</evidence>